<keyword evidence="3" id="KW-1185">Reference proteome</keyword>
<dbReference type="PANTHER" id="PTHR22893:SF91">
    <property type="entry name" value="NADPH DEHYDROGENASE 2-RELATED"/>
    <property type="match status" value="1"/>
</dbReference>
<proteinExistence type="predicted"/>
<dbReference type="Gene3D" id="3.20.20.70">
    <property type="entry name" value="Aldolase class I"/>
    <property type="match status" value="1"/>
</dbReference>
<sequence length="377" mass="41482">MTVLFTPLDVGDITFTNRIGECVLPADTKRVPNNVMKNLQRALSGAGLILTEATLILSQGAQYDRSPGIWNMEQVAEWRKITNMVHLTRNKIYCQIRTADAVYRVHFLTSPSSCGMPVYGPSAIPARAQGNISSFHELRDAESFFSDKPNEVPDPTILIKLFKATAKNAKLAGFDGVEYKLDISACGERFPCSPVSGWGRDGENCARFGPEVLKLLVVFGCNVSLKISLGKSLWGGYNDIGMHLDDTAQTFSYFLSEADKLKSLYIMLSQYIPHLDPMIDGKERGTPHDPVSTYAKLIHNAKTFVVGGVTPEEAEELAKTGEVNGAFFGMSWLTHPDLAKRIQHSKRIDNMAAMSQLYGDANVDPCLGYTNSPAVTY</sequence>
<comment type="caution">
    <text evidence="2">The sequence shown here is derived from an EMBL/GenBank/DDBJ whole genome shotgun (WGS) entry which is preliminary data.</text>
</comment>
<dbReference type="Proteomes" id="UP001218218">
    <property type="component" value="Unassembled WGS sequence"/>
</dbReference>
<reference evidence="2" key="1">
    <citation type="submission" date="2023-03" db="EMBL/GenBank/DDBJ databases">
        <title>Massive genome expansion in bonnet fungi (Mycena s.s.) driven by repeated elements and novel gene families across ecological guilds.</title>
        <authorList>
            <consortium name="Lawrence Berkeley National Laboratory"/>
            <person name="Harder C.B."/>
            <person name="Miyauchi S."/>
            <person name="Viragh M."/>
            <person name="Kuo A."/>
            <person name="Thoen E."/>
            <person name="Andreopoulos B."/>
            <person name="Lu D."/>
            <person name="Skrede I."/>
            <person name="Drula E."/>
            <person name="Henrissat B."/>
            <person name="Morin E."/>
            <person name="Kohler A."/>
            <person name="Barry K."/>
            <person name="LaButti K."/>
            <person name="Morin E."/>
            <person name="Salamov A."/>
            <person name="Lipzen A."/>
            <person name="Mereny Z."/>
            <person name="Hegedus B."/>
            <person name="Baldrian P."/>
            <person name="Stursova M."/>
            <person name="Weitz H."/>
            <person name="Taylor A."/>
            <person name="Grigoriev I.V."/>
            <person name="Nagy L.G."/>
            <person name="Martin F."/>
            <person name="Kauserud H."/>
        </authorList>
    </citation>
    <scope>NUCLEOTIDE SEQUENCE</scope>
    <source>
        <strain evidence="2">CBHHK002</strain>
    </source>
</reference>
<evidence type="ECO:0000313" key="3">
    <source>
        <dbReference type="Proteomes" id="UP001218218"/>
    </source>
</evidence>
<dbReference type="Pfam" id="PF00724">
    <property type="entry name" value="Oxidored_FMN"/>
    <property type="match status" value="1"/>
</dbReference>
<accession>A0AAD6Z6B5</accession>
<dbReference type="InterPro" id="IPR045247">
    <property type="entry name" value="Oye-like"/>
</dbReference>
<organism evidence="2 3">
    <name type="scientific">Mycena albidolilacea</name>
    <dbReference type="NCBI Taxonomy" id="1033008"/>
    <lineage>
        <taxon>Eukaryota</taxon>
        <taxon>Fungi</taxon>
        <taxon>Dikarya</taxon>
        <taxon>Basidiomycota</taxon>
        <taxon>Agaricomycotina</taxon>
        <taxon>Agaricomycetes</taxon>
        <taxon>Agaricomycetidae</taxon>
        <taxon>Agaricales</taxon>
        <taxon>Marasmiineae</taxon>
        <taxon>Mycenaceae</taxon>
        <taxon>Mycena</taxon>
    </lineage>
</organism>
<dbReference type="InterPro" id="IPR001155">
    <property type="entry name" value="OxRdtase_FMN_N"/>
</dbReference>
<dbReference type="GO" id="GO:0010181">
    <property type="term" value="F:FMN binding"/>
    <property type="evidence" value="ECO:0007669"/>
    <property type="project" value="InterPro"/>
</dbReference>
<dbReference type="SUPFAM" id="SSF51395">
    <property type="entry name" value="FMN-linked oxidoreductases"/>
    <property type="match status" value="1"/>
</dbReference>
<evidence type="ECO:0000259" key="1">
    <source>
        <dbReference type="Pfam" id="PF00724"/>
    </source>
</evidence>
<dbReference type="EMBL" id="JARIHO010000080">
    <property type="protein sequence ID" value="KAJ7309965.1"/>
    <property type="molecule type" value="Genomic_DNA"/>
</dbReference>
<evidence type="ECO:0000313" key="2">
    <source>
        <dbReference type="EMBL" id="KAJ7309965.1"/>
    </source>
</evidence>
<dbReference type="AlphaFoldDB" id="A0AAD6Z6B5"/>
<dbReference type="GO" id="GO:0016491">
    <property type="term" value="F:oxidoreductase activity"/>
    <property type="evidence" value="ECO:0007669"/>
    <property type="project" value="InterPro"/>
</dbReference>
<gene>
    <name evidence="2" type="ORF">DFH08DRAFT_719028</name>
</gene>
<protein>
    <recommendedName>
        <fullName evidence="1">NADH:flavin oxidoreductase/NADH oxidase N-terminal domain-containing protein</fullName>
    </recommendedName>
</protein>
<feature type="domain" description="NADH:flavin oxidoreductase/NADH oxidase N-terminal" evidence="1">
    <location>
        <begin position="4"/>
        <end position="344"/>
    </location>
</feature>
<dbReference type="InterPro" id="IPR013785">
    <property type="entry name" value="Aldolase_TIM"/>
</dbReference>
<dbReference type="PANTHER" id="PTHR22893">
    <property type="entry name" value="NADH OXIDOREDUCTASE-RELATED"/>
    <property type="match status" value="1"/>
</dbReference>
<name>A0AAD6Z6B5_9AGAR</name>